<name>A0A1G7QPL7_9BACT</name>
<sequence>MNNVISITTGLAHRITRTPDEIGAEISLLIKLRNLIPPVTAFGDSNIEGIDAQIAVLRERMSVKGIVEEWDDDHHVQSAGVFAAEWLSGEGEAPSSGWLDLVGDEDGWMN</sequence>
<organism evidence="1 2">
    <name type="scientific">Terriglobus roseus</name>
    <dbReference type="NCBI Taxonomy" id="392734"/>
    <lineage>
        <taxon>Bacteria</taxon>
        <taxon>Pseudomonadati</taxon>
        <taxon>Acidobacteriota</taxon>
        <taxon>Terriglobia</taxon>
        <taxon>Terriglobales</taxon>
        <taxon>Acidobacteriaceae</taxon>
        <taxon>Terriglobus</taxon>
    </lineage>
</organism>
<keyword evidence="2" id="KW-1185">Reference proteome</keyword>
<accession>A0A1G7QPL7</accession>
<protein>
    <submittedName>
        <fullName evidence="1">Uncharacterized protein</fullName>
    </submittedName>
</protein>
<dbReference type="EMBL" id="LT629690">
    <property type="protein sequence ID" value="SDG00487.1"/>
    <property type="molecule type" value="Genomic_DNA"/>
</dbReference>
<dbReference type="AlphaFoldDB" id="A0A1G7QPL7"/>
<evidence type="ECO:0000313" key="1">
    <source>
        <dbReference type="EMBL" id="SDG00487.1"/>
    </source>
</evidence>
<dbReference type="Proteomes" id="UP000182427">
    <property type="component" value="Chromosome I"/>
</dbReference>
<dbReference type="RefSeq" id="WP_083346660.1">
    <property type="nucleotide sequence ID" value="NZ_LT629690.1"/>
</dbReference>
<gene>
    <name evidence="1" type="ORF">SAMN05444167_3951</name>
</gene>
<reference evidence="1 2" key="1">
    <citation type="submission" date="2016-10" db="EMBL/GenBank/DDBJ databases">
        <authorList>
            <person name="de Groot N.N."/>
        </authorList>
    </citation>
    <scope>NUCLEOTIDE SEQUENCE [LARGE SCALE GENOMIC DNA]</scope>
    <source>
        <strain evidence="1 2">GAS232</strain>
    </source>
</reference>
<proteinExistence type="predicted"/>
<evidence type="ECO:0000313" key="2">
    <source>
        <dbReference type="Proteomes" id="UP000182427"/>
    </source>
</evidence>